<sequence length="445" mass="44067">MRRPTFRRPPAVVREGDAPLPQRRATVARFVLLGAAVGAGFLVGVLAGGPASADSRGGSSADARQRGPGLGQLGESLDGLVADVVTPVVASVGRAEGSRAGQPRDRSPDPSVTGRPDGGRGGPGDASQRSRPGRDRSPERPLTARPAQEPAAWPLTDRSARGSAAEGAAGRHGSGRRVSDESSTRSGAPVVDVDFRPPAEPVVVLPEVAGAATDPAPRPGAKTTPARPVVAALDTLRPATVVRPVSGVLPTVRPALPTVRPALATVRPALATVVGAVSSVTEAVMTPVARLVGVIAPTLPGAPVCPDWSAPPVGGPMPCVPPDDLTSGVPAALPRQAEAPEPSSAPPSAVGTPPAAGTGVVPGPHRTSTGRPGAGHGSTPGPTSFPQRPGVPGSDGVTWADGGSGPTYGLTLDVGVSTAATDARPDISPGGGRAGRFPGVAARPG</sequence>
<accession>A0A1C6T3A4</accession>
<reference evidence="2 3" key="1">
    <citation type="submission" date="2016-06" db="EMBL/GenBank/DDBJ databases">
        <authorList>
            <person name="Kjaerup R.B."/>
            <person name="Dalgaard T.S."/>
            <person name="Juul-Madsen H.R."/>
        </authorList>
    </citation>
    <scope>NUCLEOTIDE SEQUENCE [LARGE SCALE GENOMIC DNA]</scope>
    <source>
        <strain evidence="2 3">DSM 43818</strain>
    </source>
</reference>
<dbReference type="AlphaFoldDB" id="A0A1C6T3A4"/>
<name>A0A1C6T3A4_9ACTN</name>
<evidence type="ECO:0000313" key="2">
    <source>
        <dbReference type="EMBL" id="SCL36099.1"/>
    </source>
</evidence>
<dbReference type="EMBL" id="FMHT01000003">
    <property type="protein sequence ID" value="SCL36099.1"/>
    <property type="molecule type" value="Genomic_DNA"/>
</dbReference>
<feature type="compositionally biased region" description="Low complexity" evidence="1">
    <location>
        <begin position="337"/>
        <end position="364"/>
    </location>
</feature>
<dbReference type="STRING" id="145857.GA0070616_5398"/>
<keyword evidence="3" id="KW-1185">Reference proteome</keyword>
<feature type="region of interest" description="Disordered" evidence="1">
    <location>
        <begin position="50"/>
        <end position="75"/>
    </location>
</feature>
<evidence type="ECO:0000313" key="3">
    <source>
        <dbReference type="Proteomes" id="UP000199699"/>
    </source>
</evidence>
<feature type="region of interest" description="Disordered" evidence="1">
    <location>
        <begin position="93"/>
        <end position="194"/>
    </location>
</feature>
<evidence type="ECO:0000256" key="1">
    <source>
        <dbReference type="SAM" id="MobiDB-lite"/>
    </source>
</evidence>
<organism evidence="2 3">
    <name type="scientific">Micromonospora nigra</name>
    <dbReference type="NCBI Taxonomy" id="145857"/>
    <lineage>
        <taxon>Bacteria</taxon>
        <taxon>Bacillati</taxon>
        <taxon>Actinomycetota</taxon>
        <taxon>Actinomycetes</taxon>
        <taxon>Micromonosporales</taxon>
        <taxon>Micromonosporaceae</taxon>
        <taxon>Micromonospora</taxon>
    </lineage>
</organism>
<gene>
    <name evidence="2" type="ORF">GA0070616_5398</name>
</gene>
<protein>
    <submittedName>
        <fullName evidence="2">Uncharacterized protein</fullName>
    </submittedName>
</protein>
<feature type="region of interest" description="Disordered" evidence="1">
    <location>
        <begin position="335"/>
        <end position="445"/>
    </location>
</feature>
<proteinExistence type="predicted"/>
<dbReference type="Proteomes" id="UP000199699">
    <property type="component" value="Unassembled WGS sequence"/>
</dbReference>
<feature type="compositionally biased region" description="Low complexity" evidence="1">
    <location>
        <begin position="50"/>
        <end position="62"/>
    </location>
</feature>